<dbReference type="Pfam" id="PF01501">
    <property type="entry name" value="Glyco_transf_8"/>
    <property type="match status" value="1"/>
</dbReference>
<keyword evidence="10" id="KW-1185">Reference proteome</keyword>
<evidence type="ECO:0000259" key="8">
    <source>
        <dbReference type="Pfam" id="PF08437"/>
    </source>
</evidence>
<comment type="similarity">
    <text evidence="2">Belongs to the glycosyltransferase 8 family.</text>
</comment>
<reference evidence="9 10" key="1">
    <citation type="submission" date="2021-03" db="EMBL/GenBank/DDBJ databases">
        <title>Five novel Rahnella species.</title>
        <authorList>
            <person name="Brady C."/>
            <person name="Asselin J."/>
            <person name="Beer S."/>
            <person name="Bruberg M.B."/>
            <person name="Crampton B."/>
            <person name="Venter S."/>
            <person name="Arnold D."/>
            <person name="Denman S."/>
        </authorList>
    </citation>
    <scope>NUCLEOTIDE SEQUENCE [LARGE SCALE GENOMIC DNA]</scope>
    <source>
        <strain evidence="9 10">H11b</strain>
    </source>
</reference>
<evidence type="ECO:0000256" key="3">
    <source>
        <dbReference type="ARBA" id="ARBA00022676"/>
    </source>
</evidence>
<sequence>MANILHSSIKNREEIVNSLGTEKDVVHLSFGINDSYARGMGIAVFSVLENNPDLRFHVHLFGTALSNESISRIIELAKMFPLAVTTYTFKDEAFQGLPMVGRYTHAIYYRLFIPLILADITDKVIYLDADTLCVGRYNDLIKLDISQYTLCAVNDEKRARAKLCPVLKLTSGNYFNSGFLYINIEKWVARDTTNRVINELRENGDKFKFPDQEALNVVLEHETLLLPKEYNYIVDIIYKRVGHEKTLPGGVILIHYTGKCKPWHSWGGSKVADLYYSYYERSPWRGISLDMPVSYKEMKRYARVLWFKGDYLSSVKWMAKYMNTKVFRKRTHD</sequence>
<evidence type="ECO:0000256" key="7">
    <source>
        <dbReference type="ARBA" id="ARBA00022985"/>
    </source>
</evidence>
<keyword evidence="4" id="KW-0808">Transferase</keyword>
<evidence type="ECO:0000256" key="5">
    <source>
        <dbReference type="ARBA" id="ARBA00022723"/>
    </source>
</evidence>
<comment type="caution">
    <text evidence="9">The sequence shown here is derived from an EMBL/GenBank/DDBJ whole genome shotgun (WGS) entry which is preliminary data.</text>
</comment>
<keyword evidence="6" id="KW-0460">Magnesium</keyword>
<dbReference type="Proteomes" id="UP000734343">
    <property type="component" value="Unassembled WGS sequence"/>
</dbReference>
<evidence type="ECO:0000256" key="4">
    <source>
        <dbReference type="ARBA" id="ARBA00022679"/>
    </source>
</evidence>
<evidence type="ECO:0000313" key="10">
    <source>
        <dbReference type="Proteomes" id="UP000734343"/>
    </source>
</evidence>
<dbReference type="Pfam" id="PF08437">
    <property type="entry name" value="Glyco_transf_8C"/>
    <property type="match status" value="1"/>
</dbReference>
<dbReference type="PANTHER" id="PTHR13778">
    <property type="entry name" value="GLYCOSYLTRANSFERASE 8 DOMAIN-CONTAINING PROTEIN"/>
    <property type="match status" value="1"/>
</dbReference>
<protein>
    <submittedName>
        <fullName evidence="9">Sugar glycosyltransferase</fullName>
    </submittedName>
</protein>
<evidence type="ECO:0000256" key="2">
    <source>
        <dbReference type="ARBA" id="ARBA00006351"/>
    </source>
</evidence>
<dbReference type="InterPro" id="IPR002495">
    <property type="entry name" value="Glyco_trans_8"/>
</dbReference>
<dbReference type="InterPro" id="IPR050748">
    <property type="entry name" value="Glycosyltrans_8_dom-fam"/>
</dbReference>
<gene>
    <name evidence="9" type="ORF">J1778_05090</name>
</gene>
<evidence type="ECO:0000256" key="1">
    <source>
        <dbReference type="ARBA" id="ARBA00001946"/>
    </source>
</evidence>
<feature type="domain" description="Glycosyl transferase family 8 C-terminal" evidence="8">
    <location>
        <begin position="272"/>
        <end position="325"/>
    </location>
</feature>
<keyword evidence="3" id="KW-0328">Glycosyltransferase</keyword>
<name>A0ABS6LRD1_9GAMM</name>
<dbReference type="RefSeq" id="WP_217172265.1">
    <property type="nucleotide sequence ID" value="NZ_CP126169.1"/>
</dbReference>
<dbReference type="InterPro" id="IPR013645">
    <property type="entry name" value="Glyco_transf_8N"/>
</dbReference>
<keyword evidence="5" id="KW-0479">Metal-binding</keyword>
<dbReference type="PANTHER" id="PTHR13778:SF47">
    <property type="entry name" value="LIPOPOLYSACCHARIDE 1,3-GALACTOSYLTRANSFERASE"/>
    <property type="match status" value="1"/>
</dbReference>
<comment type="cofactor">
    <cofactor evidence="1">
        <name>Mg(2+)</name>
        <dbReference type="ChEBI" id="CHEBI:18420"/>
    </cofactor>
</comment>
<evidence type="ECO:0000256" key="6">
    <source>
        <dbReference type="ARBA" id="ARBA00022842"/>
    </source>
</evidence>
<keyword evidence="7" id="KW-0448">Lipopolysaccharide biosynthesis</keyword>
<evidence type="ECO:0000313" key="9">
    <source>
        <dbReference type="EMBL" id="MBU9854660.1"/>
    </source>
</evidence>
<organism evidence="9 10">
    <name type="scientific">Rahnella bonaserana</name>
    <dbReference type="NCBI Taxonomy" id="2816248"/>
    <lineage>
        <taxon>Bacteria</taxon>
        <taxon>Pseudomonadati</taxon>
        <taxon>Pseudomonadota</taxon>
        <taxon>Gammaproteobacteria</taxon>
        <taxon>Enterobacterales</taxon>
        <taxon>Yersiniaceae</taxon>
        <taxon>Rahnella</taxon>
    </lineage>
</organism>
<proteinExistence type="inferred from homology"/>
<accession>A0ABS6LRD1</accession>
<dbReference type="EMBL" id="JAFMOW010000054">
    <property type="protein sequence ID" value="MBU9854660.1"/>
    <property type="molecule type" value="Genomic_DNA"/>
</dbReference>
<dbReference type="CDD" id="cd04194">
    <property type="entry name" value="GT8_A4GalT_like"/>
    <property type="match status" value="1"/>
</dbReference>